<organism evidence="4 5">
    <name type="scientific">Glarea lozoyensis (strain ATCC 20868 / MF5171)</name>
    <dbReference type="NCBI Taxonomy" id="1116229"/>
    <lineage>
        <taxon>Eukaryota</taxon>
        <taxon>Fungi</taxon>
        <taxon>Dikarya</taxon>
        <taxon>Ascomycota</taxon>
        <taxon>Pezizomycotina</taxon>
        <taxon>Leotiomycetes</taxon>
        <taxon>Helotiales</taxon>
        <taxon>Helotiaceae</taxon>
        <taxon>Glarea</taxon>
    </lineage>
</organism>
<dbReference type="GeneID" id="19470022"/>
<gene>
    <name evidence="4" type="ORF">GLAREA_10980</name>
</gene>
<dbReference type="GO" id="GO:0030020">
    <property type="term" value="F:extracellular matrix structural constituent conferring tensile strength"/>
    <property type="evidence" value="ECO:0007669"/>
    <property type="project" value="TreeGrafter"/>
</dbReference>
<dbReference type="Proteomes" id="UP000016922">
    <property type="component" value="Unassembled WGS sequence"/>
</dbReference>
<dbReference type="AlphaFoldDB" id="S3DTP3"/>
<dbReference type="eggNOG" id="KOG3544">
    <property type="taxonomic scope" value="Eukaryota"/>
</dbReference>
<name>S3DTP3_GLAL2</name>
<dbReference type="PANTHER" id="PTHR24023:SF1097">
    <property type="entry name" value="COLLAGEN ALPHA-1(VII) CHAIN ISOFORM X1"/>
    <property type="match status" value="1"/>
</dbReference>
<feature type="chain" id="PRO_5004508326" description="WSC domain-containing protein" evidence="2">
    <location>
        <begin position="21"/>
        <end position="482"/>
    </location>
</feature>
<dbReference type="PANTHER" id="PTHR24023">
    <property type="entry name" value="COLLAGEN ALPHA"/>
    <property type="match status" value="1"/>
</dbReference>
<sequence>MRFSQSLAVGTFCLTTFVNASPVISPRGIVYNSQGCFTDDSYGGKTLSGKSGQSPAMTIEKCAIYCNGYSFFGVENCKQCYCGNSIRRGTTVAPGEECNSKCSGNHNQKCGGVKRLNVYSLGTSVPSPPGPPGQNGSPGEQGSKGDAGESGPEGPPGPQGIQGTQGPPGIGIQGIQGPQGVQGNTGEKGDPGNDGQDGAPGNDGNDGAPGDDGAPGQNGLNGQDGGQGPTGPAGPPGSNGSPGSPGSTGPIGPVGPIGPIGPLGPIGPIGPNGATGQTGPPGAIGPIGPIGPPGPKGDKGCAGGSTILSPGFEALSDSWKVVDNPSNLGPTYNFADTSSALNGLRSGSITFDQVSYNARFYAPITVCPNTLYQFTVQTVGDLKAIPAGGQNPDNDPDCYIIYYIGIGTTGSGGLYTVAATTPSFLWNVGWLITAGGFDSSAFPNNQNLLLTVELTCDYNPNTRGPPIGTVRWDDFSLTPIPN</sequence>
<dbReference type="EMBL" id="KE145354">
    <property type="protein sequence ID" value="EPE35281.1"/>
    <property type="molecule type" value="Genomic_DNA"/>
</dbReference>
<evidence type="ECO:0000256" key="2">
    <source>
        <dbReference type="SAM" id="SignalP"/>
    </source>
</evidence>
<dbReference type="GO" id="GO:0031012">
    <property type="term" value="C:extracellular matrix"/>
    <property type="evidence" value="ECO:0007669"/>
    <property type="project" value="TreeGrafter"/>
</dbReference>
<dbReference type="InterPro" id="IPR002889">
    <property type="entry name" value="WSC_carb-bd"/>
</dbReference>
<feature type="compositionally biased region" description="Gly residues" evidence="1">
    <location>
        <begin position="222"/>
        <end position="231"/>
    </location>
</feature>
<dbReference type="GO" id="GO:0030198">
    <property type="term" value="P:extracellular matrix organization"/>
    <property type="evidence" value="ECO:0007669"/>
    <property type="project" value="TreeGrafter"/>
</dbReference>
<proteinExistence type="predicted"/>
<dbReference type="SMART" id="SM00321">
    <property type="entry name" value="WSC"/>
    <property type="match status" value="1"/>
</dbReference>
<dbReference type="InterPro" id="IPR050149">
    <property type="entry name" value="Collagen_superfamily"/>
</dbReference>
<dbReference type="PROSITE" id="PS51212">
    <property type="entry name" value="WSC"/>
    <property type="match status" value="1"/>
</dbReference>
<dbReference type="KEGG" id="glz:GLAREA_10980"/>
<protein>
    <recommendedName>
        <fullName evidence="3">WSC domain-containing protein</fullName>
    </recommendedName>
</protein>
<evidence type="ECO:0000256" key="1">
    <source>
        <dbReference type="SAM" id="MobiDB-lite"/>
    </source>
</evidence>
<dbReference type="Pfam" id="PF01822">
    <property type="entry name" value="WSC"/>
    <property type="match status" value="1"/>
</dbReference>
<feature type="domain" description="WSC" evidence="3">
    <location>
        <begin position="30"/>
        <end position="122"/>
    </location>
</feature>
<feature type="region of interest" description="Disordered" evidence="1">
    <location>
        <begin position="121"/>
        <end position="305"/>
    </location>
</feature>
<feature type="compositionally biased region" description="Low complexity" evidence="1">
    <location>
        <begin position="236"/>
        <end position="251"/>
    </location>
</feature>
<dbReference type="HOGENOM" id="CLU_470943_0_0_1"/>
<feature type="compositionally biased region" description="Low complexity" evidence="1">
    <location>
        <begin position="193"/>
        <end position="221"/>
    </location>
</feature>
<accession>S3DTP3</accession>
<keyword evidence="2" id="KW-0732">Signal</keyword>
<evidence type="ECO:0000313" key="4">
    <source>
        <dbReference type="EMBL" id="EPE35281.1"/>
    </source>
</evidence>
<feature type="compositionally biased region" description="Low complexity" evidence="1">
    <location>
        <begin position="269"/>
        <end position="287"/>
    </location>
</feature>
<dbReference type="InterPro" id="IPR008160">
    <property type="entry name" value="Collagen"/>
</dbReference>
<keyword evidence="5" id="KW-1185">Reference proteome</keyword>
<feature type="signal peptide" evidence="2">
    <location>
        <begin position="1"/>
        <end position="20"/>
    </location>
</feature>
<dbReference type="Pfam" id="PF01391">
    <property type="entry name" value="Collagen"/>
    <property type="match status" value="2"/>
</dbReference>
<evidence type="ECO:0000313" key="5">
    <source>
        <dbReference type="Proteomes" id="UP000016922"/>
    </source>
</evidence>
<dbReference type="RefSeq" id="XP_008077360.1">
    <property type="nucleotide sequence ID" value="XM_008079169.1"/>
</dbReference>
<dbReference type="OrthoDB" id="5985073at2759"/>
<evidence type="ECO:0000259" key="3">
    <source>
        <dbReference type="PROSITE" id="PS51212"/>
    </source>
</evidence>
<reference evidence="4 5" key="1">
    <citation type="journal article" date="2013" name="BMC Genomics">
        <title>Genomics-driven discovery of the pneumocandin biosynthetic gene cluster in the fungus Glarea lozoyensis.</title>
        <authorList>
            <person name="Chen L."/>
            <person name="Yue Q."/>
            <person name="Zhang X."/>
            <person name="Xiang M."/>
            <person name="Wang C."/>
            <person name="Li S."/>
            <person name="Che Y."/>
            <person name="Ortiz-Lopez F.J."/>
            <person name="Bills G.F."/>
            <person name="Liu X."/>
            <person name="An Z."/>
        </authorList>
    </citation>
    <scope>NUCLEOTIDE SEQUENCE [LARGE SCALE GENOMIC DNA]</scope>
    <source>
        <strain evidence="5">ATCC 20868 / MF5171</strain>
    </source>
</reference>